<keyword evidence="11" id="KW-1185">Reference proteome</keyword>
<evidence type="ECO:0000256" key="4">
    <source>
        <dbReference type="ARBA" id="ARBA00022475"/>
    </source>
</evidence>
<dbReference type="PANTHER" id="PTHR30294">
    <property type="entry name" value="MEMBRANE COMPONENT OF ABC TRANSPORTER YHHJ-RELATED"/>
    <property type="match status" value="1"/>
</dbReference>
<evidence type="ECO:0000256" key="5">
    <source>
        <dbReference type="ARBA" id="ARBA00022692"/>
    </source>
</evidence>
<evidence type="ECO:0000256" key="2">
    <source>
        <dbReference type="ARBA" id="ARBA00007783"/>
    </source>
</evidence>
<feature type="transmembrane region" description="Helical" evidence="8">
    <location>
        <begin position="261"/>
        <end position="281"/>
    </location>
</feature>
<reference evidence="10 11" key="1">
    <citation type="submission" date="2018-08" db="EMBL/GenBank/DDBJ databases">
        <title>Meiothermus roseus NBRC 110900 genome sequencing project.</title>
        <authorList>
            <person name="Da Costa M.S."/>
            <person name="Albuquerque L."/>
            <person name="Raposo P."/>
            <person name="Froufe H.J.C."/>
            <person name="Barroso C.S."/>
            <person name="Egas C."/>
        </authorList>
    </citation>
    <scope>NUCLEOTIDE SEQUENCE [LARGE SCALE GENOMIC DNA]</scope>
    <source>
        <strain evidence="10 11">NBRC 110900</strain>
    </source>
</reference>
<keyword evidence="3 8" id="KW-0813">Transport</keyword>
<evidence type="ECO:0000256" key="8">
    <source>
        <dbReference type="RuleBase" id="RU361157"/>
    </source>
</evidence>
<comment type="similarity">
    <text evidence="2 8">Belongs to the ABC-2 integral membrane protein family.</text>
</comment>
<evidence type="ECO:0000259" key="9">
    <source>
        <dbReference type="PROSITE" id="PS51012"/>
    </source>
</evidence>
<dbReference type="GO" id="GO:0043190">
    <property type="term" value="C:ATP-binding cassette (ABC) transporter complex"/>
    <property type="evidence" value="ECO:0007669"/>
    <property type="project" value="InterPro"/>
</dbReference>
<evidence type="ECO:0000313" key="10">
    <source>
        <dbReference type="EMBL" id="RIH81982.1"/>
    </source>
</evidence>
<evidence type="ECO:0000256" key="3">
    <source>
        <dbReference type="ARBA" id="ARBA00022448"/>
    </source>
</evidence>
<dbReference type="GO" id="GO:0140359">
    <property type="term" value="F:ABC-type transporter activity"/>
    <property type="evidence" value="ECO:0007669"/>
    <property type="project" value="InterPro"/>
</dbReference>
<keyword evidence="5 8" id="KW-0812">Transmembrane</keyword>
<feature type="transmembrane region" description="Helical" evidence="8">
    <location>
        <begin position="20"/>
        <end position="40"/>
    </location>
</feature>
<comment type="caution">
    <text evidence="10">The sequence shown here is derived from an EMBL/GenBank/DDBJ whole genome shotgun (WGS) entry which is preliminary data.</text>
</comment>
<evidence type="ECO:0000256" key="6">
    <source>
        <dbReference type="ARBA" id="ARBA00022989"/>
    </source>
</evidence>
<dbReference type="RefSeq" id="WP_119280529.1">
    <property type="nucleotide sequence ID" value="NZ_QWLA01000124.1"/>
</dbReference>
<evidence type="ECO:0000256" key="1">
    <source>
        <dbReference type="ARBA" id="ARBA00004651"/>
    </source>
</evidence>
<dbReference type="InterPro" id="IPR013525">
    <property type="entry name" value="ABC2_TM"/>
</dbReference>
<organism evidence="10 11">
    <name type="scientific">Calidithermus roseus</name>
    <dbReference type="NCBI Taxonomy" id="1644118"/>
    <lineage>
        <taxon>Bacteria</taxon>
        <taxon>Thermotogati</taxon>
        <taxon>Deinococcota</taxon>
        <taxon>Deinococci</taxon>
        <taxon>Thermales</taxon>
        <taxon>Thermaceae</taxon>
        <taxon>Calidithermus</taxon>
    </lineage>
</organism>
<dbReference type="OrthoDB" id="9776218at2"/>
<dbReference type="InterPro" id="IPR000412">
    <property type="entry name" value="ABC_2_transport"/>
</dbReference>
<sequence>MSRMLAVAHKEITQIRRDHVLPRLIVGLPVMMMLLFGYAINFTLSGIRLAVYDASSDRISQALVQELVKEGKFRLTYSAPTPQDVPRAIDENLARVGLVIPEGALQTVRQDKSLVVEVYVDGSDPNFAFQAQAALRKALGDLNSRLLAGKALAGQAVTPPLTPSLHTLYNPDNETAWFMIPGIIGLILTQFSVLLTALSIVREGESRMMEALIATPIKPYEVVLGKVLPYLGIAFFVAILVLAVGHWVFGVPVRGNVGWLLLLMLLFLFGSLGVGVLISTLARTQVQAVFGTFAYAFPTIFLSGFVFPIEGMPTLFQAISYLIPARYLIEGLRGVMLRGVGWEFLWLDFLALTIFSGLVLLLASSRFRKQLAV</sequence>
<dbReference type="Pfam" id="PF12698">
    <property type="entry name" value="ABC2_membrane_3"/>
    <property type="match status" value="1"/>
</dbReference>
<comment type="subcellular location">
    <subcellularLocation>
        <location evidence="1 8">Cell membrane</location>
        <topology evidence="1 8">Multi-pass membrane protein</topology>
    </subcellularLocation>
</comment>
<dbReference type="Proteomes" id="UP000265341">
    <property type="component" value="Unassembled WGS sequence"/>
</dbReference>
<keyword evidence="4 8" id="KW-1003">Cell membrane</keyword>
<dbReference type="InterPro" id="IPR051449">
    <property type="entry name" value="ABC-2_transporter_component"/>
</dbReference>
<feature type="transmembrane region" description="Helical" evidence="8">
    <location>
        <begin position="227"/>
        <end position="249"/>
    </location>
</feature>
<evidence type="ECO:0000256" key="7">
    <source>
        <dbReference type="ARBA" id="ARBA00023136"/>
    </source>
</evidence>
<gene>
    <name evidence="10" type="primary">ybhR_2</name>
    <name evidence="10" type="ORF">Mrose_03489</name>
</gene>
<keyword evidence="6 8" id="KW-1133">Transmembrane helix</keyword>
<accession>A0A399EI29</accession>
<dbReference type="PRINTS" id="PR00164">
    <property type="entry name" value="ABC2TRNSPORT"/>
</dbReference>
<evidence type="ECO:0000313" key="11">
    <source>
        <dbReference type="Proteomes" id="UP000265341"/>
    </source>
</evidence>
<dbReference type="PROSITE" id="PS51012">
    <property type="entry name" value="ABC_TM2"/>
    <property type="match status" value="1"/>
</dbReference>
<dbReference type="EMBL" id="QWLA01000124">
    <property type="protein sequence ID" value="RIH81982.1"/>
    <property type="molecule type" value="Genomic_DNA"/>
</dbReference>
<dbReference type="InterPro" id="IPR047817">
    <property type="entry name" value="ABC2_TM_bact-type"/>
</dbReference>
<feature type="transmembrane region" description="Helical" evidence="8">
    <location>
        <begin position="344"/>
        <end position="363"/>
    </location>
</feature>
<proteinExistence type="inferred from homology"/>
<feature type="domain" description="ABC transmembrane type-2" evidence="9">
    <location>
        <begin position="145"/>
        <end position="370"/>
    </location>
</feature>
<keyword evidence="7 8" id="KW-0472">Membrane</keyword>
<dbReference type="AlphaFoldDB" id="A0A399EI29"/>
<name>A0A399EI29_9DEIN</name>
<dbReference type="PANTHER" id="PTHR30294:SF29">
    <property type="entry name" value="MULTIDRUG ABC TRANSPORTER PERMEASE YBHS-RELATED"/>
    <property type="match status" value="1"/>
</dbReference>
<feature type="transmembrane region" description="Helical" evidence="8">
    <location>
        <begin position="176"/>
        <end position="201"/>
    </location>
</feature>
<feature type="transmembrane region" description="Helical" evidence="8">
    <location>
        <begin position="288"/>
        <end position="307"/>
    </location>
</feature>
<protein>
    <recommendedName>
        <fullName evidence="8">Transport permease protein</fullName>
    </recommendedName>
</protein>